<reference evidence="2" key="1">
    <citation type="journal article" date="2018" name="BMC Genomics">
        <title>Comparative genomics of the wheat fungal pathogen Pyrenophora tritici-repentis reveals chromosomal variations and genome plasticity.</title>
        <authorList>
            <person name="Moolhuijzen P."/>
            <person name="See P.T."/>
            <person name="Hane J.K."/>
            <person name="Shi G."/>
            <person name="Liu Z."/>
            <person name="Oliver R.P."/>
            <person name="Moffat C.S."/>
        </authorList>
    </citation>
    <scope>NUCLEOTIDE SEQUENCE [LARGE SCALE GENOMIC DNA]</scope>
    <source>
        <strain evidence="2">M4</strain>
    </source>
</reference>
<gene>
    <name evidence="2" type="ORF">PtrM4_105090</name>
</gene>
<comment type="caution">
    <text evidence="2">The sequence shown here is derived from an EMBL/GenBank/DDBJ whole genome shotgun (WGS) entry which is preliminary data.</text>
</comment>
<sequence length="400" mass="44732">MTDAQITTQSRKVHENLIQADPIAQAKAMYLRIEQPMDQSNILYRQQIILFGDAVDRYAALPLVKLSKGRDSKTAAFEEIAREFDIKKTIVAKRYTHSRQYLKFAEIGGPGSLRSMDGAKWDMENTNEEDIQLLCSYRKRMLSTLEEQSHALDFVVMEDLVHSLLAQGLKAAEIAKGRTRLSKLICCHVEIERFIQDGTILPKGVSIGSNEQSRRTFSRSLAGPESGMDVRPPSHTMSPNPQGPIPFYHALQSQQPYGAAETYTNTAKRRRVSGNEGVQPRTVCPILMSEDNGSTTQAEGQHFSTDMSILPEQQYNSALPFEEAGNIEHGRVSRTSHVAVHGGLVPISKDMEVSQWPPTQRPTTSSADRADYDKDTSLPSYGLLSDLLRYDQTSYCFSEI</sequence>
<evidence type="ECO:0000313" key="2">
    <source>
        <dbReference type="EMBL" id="KAF7570507.1"/>
    </source>
</evidence>
<feature type="compositionally biased region" description="Polar residues" evidence="1">
    <location>
        <begin position="356"/>
        <end position="367"/>
    </location>
</feature>
<organism evidence="2 3">
    <name type="scientific">Pyrenophora tritici-repentis</name>
    <dbReference type="NCBI Taxonomy" id="45151"/>
    <lineage>
        <taxon>Eukaryota</taxon>
        <taxon>Fungi</taxon>
        <taxon>Dikarya</taxon>
        <taxon>Ascomycota</taxon>
        <taxon>Pezizomycotina</taxon>
        <taxon>Dothideomycetes</taxon>
        <taxon>Pleosporomycetidae</taxon>
        <taxon>Pleosporales</taxon>
        <taxon>Pleosporineae</taxon>
        <taxon>Pleosporaceae</taxon>
        <taxon>Pyrenophora</taxon>
    </lineage>
</organism>
<dbReference type="KEGG" id="ptrr:90956642"/>
<dbReference type="RefSeq" id="XP_065962061.1">
    <property type="nucleotide sequence ID" value="XM_066107612.1"/>
</dbReference>
<protein>
    <submittedName>
        <fullName evidence="2">Uncharacterized protein</fullName>
    </submittedName>
</protein>
<dbReference type="EMBL" id="NQIK02000005">
    <property type="protein sequence ID" value="KAF7570507.1"/>
    <property type="molecule type" value="Genomic_DNA"/>
</dbReference>
<feature type="region of interest" description="Disordered" evidence="1">
    <location>
        <begin position="211"/>
        <end position="237"/>
    </location>
</feature>
<name>A0A834RVI8_9PLEO</name>
<accession>A0A834RVI8</accession>
<proteinExistence type="predicted"/>
<evidence type="ECO:0000256" key="1">
    <source>
        <dbReference type="SAM" id="MobiDB-lite"/>
    </source>
</evidence>
<feature type="region of interest" description="Disordered" evidence="1">
    <location>
        <begin position="349"/>
        <end position="374"/>
    </location>
</feature>
<dbReference type="AlphaFoldDB" id="A0A834RVI8"/>
<dbReference type="Proteomes" id="UP000245464">
    <property type="component" value="Chromosome 5"/>
</dbReference>
<evidence type="ECO:0000313" key="3">
    <source>
        <dbReference type="Proteomes" id="UP000245464"/>
    </source>
</evidence>
<dbReference type="GeneID" id="90956642"/>